<reference evidence="7" key="1">
    <citation type="journal article" date="2004" name="Chem. Biol.">
        <title>Biosynthetic gene cluster of the glycopeptide antibiotic teicoplanin: characterization of two glycosyltransferases and the key acyltransferase.</title>
        <authorList>
            <person name="Li T.L."/>
            <person name="Huang F."/>
            <person name="Haydock S.F."/>
            <person name="Mironenko T."/>
            <person name="Leadlay P.F."/>
            <person name="Spencer J.B."/>
        </authorList>
    </citation>
    <scope>NUCLEOTIDE SEQUENCE</scope>
</reference>
<dbReference type="GO" id="GO:0033072">
    <property type="term" value="P:vancomycin biosynthetic process"/>
    <property type="evidence" value="ECO:0007669"/>
    <property type="project" value="UniProtKB-ARBA"/>
</dbReference>
<dbReference type="InterPro" id="IPR050426">
    <property type="entry name" value="Glycosyltransferase_28"/>
</dbReference>
<dbReference type="Proteomes" id="UP000320239">
    <property type="component" value="Unassembled WGS sequence"/>
</dbReference>
<organism evidence="7">
    <name type="scientific">Actinoplanes teichomyceticus</name>
    <dbReference type="NCBI Taxonomy" id="1867"/>
    <lineage>
        <taxon>Bacteria</taxon>
        <taxon>Bacillati</taxon>
        <taxon>Actinomycetota</taxon>
        <taxon>Actinomycetes</taxon>
        <taxon>Micromonosporales</taxon>
        <taxon>Micromonosporaceae</taxon>
        <taxon>Actinoplanes</taxon>
    </lineage>
</organism>
<keyword evidence="7" id="KW-0808">Transferase</keyword>
<dbReference type="FunFam" id="3.40.50.2000:FF:000009">
    <property type="entry name" value="Sterol 3-beta-glucosyltransferase UGT80A2"/>
    <property type="match status" value="1"/>
</dbReference>
<feature type="domain" description="Glycosyltransferase family 28 N-terminal" evidence="4">
    <location>
        <begin position="3"/>
        <end position="129"/>
    </location>
</feature>
<dbReference type="SUPFAM" id="SSF53756">
    <property type="entry name" value="UDP-Glycosyltransferase/glycogen phosphorylase"/>
    <property type="match status" value="1"/>
</dbReference>
<sequence>MRVLLSTTGGRGDVEPLVALAVRFRELGVDARVCAPPDCADRLAGVGVPLVEVGESVRAMMHGGKRPSPEDAPRLDAEAIATQFDKVPAAAEGCAAVVTTGLLSAAVAVRSVAEKLRIPYVYAAYCPIYLPSPYYPPPPALGGPPVPELTDNRAQWNRHSQGAYRRFGAALNSHRAAIGLPPVENIYDYAFSDHPWLAADPVLAPLQPTDLDVVQTGAWILPDQRPLSAELEGFLRAGSPPVYVGFGSGPAPAEAARVAIEAVRAQGRRVVLSSGWAGLGRIDEGDDCLVVGEVNHQVLFGRVAAVVHAGSAGTTTAVTRAGAPQVVVPQMTDQPYYAGRVADLGVGVAHDGPTPTVESLSAALATALTPGIRARAAAVAGTIRTDGTTVAAKLLLEAISRQRSSVSA</sequence>
<dbReference type="GO" id="GO:0005975">
    <property type="term" value="P:carbohydrate metabolic process"/>
    <property type="evidence" value="ECO:0007669"/>
    <property type="project" value="InterPro"/>
</dbReference>
<comment type="similarity">
    <text evidence="2">Belongs to the glycosyltransferase 28 family.</text>
</comment>
<dbReference type="GO" id="GO:0016758">
    <property type="term" value="F:hexosyltransferase activity"/>
    <property type="evidence" value="ECO:0007669"/>
    <property type="project" value="InterPro"/>
</dbReference>
<evidence type="ECO:0000313" key="7">
    <source>
        <dbReference type="EMBL" id="CAG15022.1"/>
    </source>
</evidence>
<dbReference type="Gene3D" id="3.40.50.2000">
    <property type="entry name" value="Glycogen Phosphorylase B"/>
    <property type="match status" value="2"/>
</dbReference>
<dbReference type="EMBL" id="VIWY01000008">
    <property type="protein sequence ID" value="TWG09468.1"/>
    <property type="molecule type" value="Genomic_DNA"/>
</dbReference>
<proteinExistence type="inferred from homology"/>
<evidence type="ECO:0000313" key="6">
    <source>
        <dbReference type="EMBL" id="CAE53364.1"/>
    </source>
</evidence>
<dbReference type="PANTHER" id="PTHR48050">
    <property type="entry name" value="STEROL 3-BETA-GLUCOSYLTRANSFERASE"/>
    <property type="match status" value="1"/>
</dbReference>
<dbReference type="EMBL" id="AJ632270">
    <property type="protein sequence ID" value="CAG15022.1"/>
    <property type="molecule type" value="Genomic_DNA"/>
</dbReference>
<dbReference type="InterPro" id="IPR010610">
    <property type="entry name" value="EryCIII-like_C"/>
</dbReference>
<name>Q6ZZI3_ACTTI</name>
<evidence type="ECO:0000256" key="3">
    <source>
        <dbReference type="ARBA" id="ARBA00023194"/>
    </source>
</evidence>
<evidence type="ECO:0000259" key="5">
    <source>
        <dbReference type="Pfam" id="PF06722"/>
    </source>
</evidence>
<dbReference type="CAZy" id="GT1">
    <property type="family name" value="Glycosyltransferase Family 1"/>
</dbReference>
<dbReference type="EMBL" id="AJ605139">
    <property type="protein sequence ID" value="CAE53364.1"/>
    <property type="molecule type" value="Genomic_DNA"/>
</dbReference>
<dbReference type="CDD" id="cd03784">
    <property type="entry name" value="GT1_Gtf-like"/>
    <property type="match status" value="1"/>
</dbReference>
<dbReference type="InterPro" id="IPR004276">
    <property type="entry name" value="GlycoTrans_28_N"/>
</dbReference>
<evidence type="ECO:0000256" key="1">
    <source>
        <dbReference type="ARBA" id="ARBA00004660"/>
    </source>
</evidence>
<dbReference type="FunFam" id="3.40.50.2000:FF:000292">
    <property type="entry name" value="Glycosyltransferase GtfE"/>
    <property type="match status" value="1"/>
</dbReference>
<comment type="pathway">
    <text evidence="1">Antibiotic biosynthesis; vancomycin biosynthesis.</text>
</comment>
<keyword evidence="9" id="KW-1185">Reference proteome</keyword>
<dbReference type="RefSeq" id="WP_122978337.1">
    <property type="nucleotide sequence ID" value="NZ_VIWY01000008.1"/>
</dbReference>
<reference evidence="8 9" key="3">
    <citation type="submission" date="2019-06" db="EMBL/GenBank/DDBJ databases">
        <title>Sequencing the genomes of 1000 actinobacteria strains.</title>
        <authorList>
            <person name="Klenk H.-P."/>
        </authorList>
    </citation>
    <scope>NUCLEOTIDE SEQUENCE [LARGE SCALE GENOMIC DNA]</scope>
    <source>
        <strain evidence="8 9">DSM 43866</strain>
    </source>
</reference>
<dbReference type="InterPro" id="IPR002213">
    <property type="entry name" value="UDP_glucos_trans"/>
</dbReference>
<reference evidence="6" key="2">
    <citation type="journal article" date="2004" name="Microbiology">
        <title>Organization of the teicoplanin gene cluster in Actinoplanes teichomyceticus.</title>
        <authorList>
            <person name="Sosio M."/>
            <person name="Kloosterman H."/>
            <person name="Bianchi A."/>
            <person name="de Vreugd P."/>
            <person name="Dijkhuizen L."/>
            <person name="Donadio S."/>
        </authorList>
    </citation>
    <scope>NUCLEOTIDE SEQUENCE</scope>
    <source>
        <strain evidence="6">ATCC31131</strain>
    </source>
</reference>
<keyword evidence="3" id="KW-0045">Antibiotic biosynthesis</keyword>
<protein>
    <submittedName>
        <fullName evidence="7">Glycosyltransferase</fullName>
    </submittedName>
    <submittedName>
        <fullName evidence="6">GtfB protein</fullName>
    </submittedName>
    <submittedName>
        <fullName evidence="8">Vancomycin aglycone glucosyltransferase</fullName>
    </submittedName>
</protein>
<dbReference type="Pfam" id="PF03033">
    <property type="entry name" value="Glyco_transf_28"/>
    <property type="match status" value="1"/>
</dbReference>
<evidence type="ECO:0000259" key="4">
    <source>
        <dbReference type="Pfam" id="PF03033"/>
    </source>
</evidence>
<dbReference type="Pfam" id="PF06722">
    <property type="entry name" value="EryCIII-like_C"/>
    <property type="match status" value="1"/>
</dbReference>
<dbReference type="PANTHER" id="PTHR48050:SF13">
    <property type="entry name" value="STEROL 3-BETA-GLUCOSYLTRANSFERASE UGT80A2"/>
    <property type="match status" value="1"/>
</dbReference>
<dbReference type="AlphaFoldDB" id="Q6ZZI3"/>
<accession>Q6ZZI3</accession>
<dbReference type="OrthoDB" id="3253247at2"/>
<gene>
    <name evidence="6" type="primary">tcp23</name>
    <name evidence="8" type="ORF">FHX34_108183</name>
</gene>
<evidence type="ECO:0000313" key="8">
    <source>
        <dbReference type="EMBL" id="TWG09468.1"/>
    </source>
</evidence>
<feature type="domain" description="Erythromycin biosynthesis protein CIII-like C-terminal" evidence="5">
    <location>
        <begin position="290"/>
        <end position="378"/>
    </location>
</feature>
<dbReference type="GO" id="GO:0008194">
    <property type="term" value="F:UDP-glycosyltransferase activity"/>
    <property type="evidence" value="ECO:0007669"/>
    <property type="project" value="InterPro"/>
</dbReference>
<evidence type="ECO:0000313" key="9">
    <source>
        <dbReference type="Proteomes" id="UP000320239"/>
    </source>
</evidence>
<evidence type="ECO:0000256" key="2">
    <source>
        <dbReference type="ARBA" id="ARBA00006962"/>
    </source>
</evidence>